<organism evidence="1 2">
    <name type="scientific">Tepidamorphus gemmatus</name>
    <dbReference type="NCBI Taxonomy" id="747076"/>
    <lineage>
        <taxon>Bacteria</taxon>
        <taxon>Pseudomonadati</taxon>
        <taxon>Pseudomonadota</taxon>
        <taxon>Alphaproteobacteria</taxon>
        <taxon>Hyphomicrobiales</taxon>
        <taxon>Tepidamorphaceae</taxon>
        <taxon>Tepidamorphus</taxon>
    </lineage>
</organism>
<reference evidence="1 2" key="1">
    <citation type="submission" date="2019-03" db="EMBL/GenBank/DDBJ databases">
        <title>Genomic Encyclopedia of Type Strains, Phase IV (KMG-IV): sequencing the most valuable type-strain genomes for metagenomic binning, comparative biology and taxonomic classification.</title>
        <authorList>
            <person name="Goeker M."/>
        </authorList>
    </citation>
    <scope>NUCLEOTIDE SEQUENCE [LARGE SCALE GENOMIC DNA]</scope>
    <source>
        <strain evidence="1 2">DSM 19345</strain>
    </source>
</reference>
<gene>
    <name evidence="1" type="ORF">EDC22_101348</name>
</gene>
<protein>
    <submittedName>
        <fullName evidence="1">Uncharacterized protein</fullName>
    </submittedName>
</protein>
<evidence type="ECO:0000313" key="2">
    <source>
        <dbReference type="Proteomes" id="UP000295678"/>
    </source>
</evidence>
<dbReference type="EMBL" id="SMAK01000001">
    <property type="protein sequence ID" value="TCT13481.1"/>
    <property type="molecule type" value="Genomic_DNA"/>
</dbReference>
<sequence length="42" mass="4565">MPRQAKDRPSRNRPSSLLTRLVQRLGAIALLSARRLGPAALG</sequence>
<accession>A0A4R3MI00</accession>
<comment type="caution">
    <text evidence="1">The sequence shown here is derived from an EMBL/GenBank/DDBJ whole genome shotgun (WGS) entry which is preliminary data.</text>
</comment>
<proteinExistence type="predicted"/>
<dbReference type="Proteomes" id="UP000295678">
    <property type="component" value="Unassembled WGS sequence"/>
</dbReference>
<keyword evidence="2" id="KW-1185">Reference proteome</keyword>
<evidence type="ECO:0000313" key="1">
    <source>
        <dbReference type="EMBL" id="TCT13481.1"/>
    </source>
</evidence>
<name>A0A4R3MI00_9HYPH</name>
<dbReference type="AlphaFoldDB" id="A0A4R3MI00"/>